<dbReference type="FunFam" id="3.40.50.300:FF:000870">
    <property type="entry name" value="MutS protein homolog 4"/>
    <property type="match status" value="1"/>
</dbReference>
<dbReference type="Gene3D" id="3.40.1170.10">
    <property type="entry name" value="DNA repair protein MutS, domain I"/>
    <property type="match status" value="1"/>
</dbReference>
<dbReference type="Proteomes" id="UP000886744">
    <property type="component" value="Unassembled WGS sequence"/>
</dbReference>
<dbReference type="GO" id="GO:0005829">
    <property type="term" value="C:cytosol"/>
    <property type="evidence" value="ECO:0007669"/>
    <property type="project" value="TreeGrafter"/>
</dbReference>
<evidence type="ECO:0000313" key="13">
    <source>
        <dbReference type="EMBL" id="HIR62464.1"/>
    </source>
</evidence>
<dbReference type="NCBIfam" id="TIGR01070">
    <property type="entry name" value="mutS1"/>
    <property type="match status" value="1"/>
</dbReference>
<evidence type="ECO:0000256" key="6">
    <source>
        <dbReference type="ARBA" id="ARBA00023125"/>
    </source>
</evidence>
<dbReference type="EMBL" id="DVHI01000036">
    <property type="protein sequence ID" value="HIR62464.1"/>
    <property type="molecule type" value="Genomic_DNA"/>
</dbReference>
<dbReference type="SUPFAM" id="SSF55271">
    <property type="entry name" value="DNA repair protein MutS, domain I"/>
    <property type="match status" value="1"/>
</dbReference>
<dbReference type="PANTHER" id="PTHR11361:SF34">
    <property type="entry name" value="DNA MISMATCH REPAIR PROTEIN MSH1, MITOCHONDRIAL"/>
    <property type="match status" value="1"/>
</dbReference>
<accession>A0A9D1E104</accession>
<dbReference type="SUPFAM" id="SSF53150">
    <property type="entry name" value="DNA repair protein MutS, domain II"/>
    <property type="match status" value="1"/>
</dbReference>
<dbReference type="InterPro" id="IPR007696">
    <property type="entry name" value="DNA_mismatch_repair_MutS_core"/>
</dbReference>
<feature type="region of interest" description="Disordered" evidence="11">
    <location>
        <begin position="822"/>
        <end position="844"/>
    </location>
</feature>
<dbReference type="NCBIfam" id="NF003810">
    <property type="entry name" value="PRK05399.1"/>
    <property type="match status" value="1"/>
</dbReference>
<dbReference type="PIRSF" id="PIRSF037677">
    <property type="entry name" value="DNA_mis_repair_Msh6"/>
    <property type="match status" value="1"/>
</dbReference>
<keyword evidence="3 9" id="KW-0547">Nucleotide-binding</keyword>
<dbReference type="SUPFAM" id="SSF52540">
    <property type="entry name" value="P-loop containing nucleoside triphosphate hydrolases"/>
    <property type="match status" value="1"/>
</dbReference>
<dbReference type="GO" id="GO:0140664">
    <property type="term" value="F:ATP-dependent DNA damage sensor activity"/>
    <property type="evidence" value="ECO:0007669"/>
    <property type="project" value="InterPro"/>
</dbReference>
<dbReference type="InterPro" id="IPR007695">
    <property type="entry name" value="DNA_mismatch_repair_MutS-lik_N"/>
</dbReference>
<keyword evidence="5 9" id="KW-0067">ATP-binding</keyword>
<dbReference type="InterPro" id="IPR000432">
    <property type="entry name" value="DNA_mismatch_repair_MutS_C"/>
</dbReference>
<dbReference type="InterPro" id="IPR016151">
    <property type="entry name" value="DNA_mismatch_repair_MutS_N"/>
</dbReference>
<dbReference type="InterPro" id="IPR007861">
    <property type="entry name" value="DNA_mismatch_repair_MutS_clamp"/>
</dbReference>
<feature type="binding site" evidence="9">
    <location>
        <begin position="634"/>
        <end position="641"/>
    </location>
    <ligand>
        <name>ATP</name>
        <dbReference type="ChEBI" id="CHEBI:30616"/>
    </ligand>
</feature>
<dbReference type="InterPro" id="IPR036187">
    <property type="entry name" value="DNA_mismatch_repair_MutS_sf"/>
</dbReference>
<dbReference type="Gene3D" id="3.40.50.300">
    <property type="entry name" value="P-loop containing nucleotide triphosphate hydrolases"/>
    <property type="match status" value="1"/>
</dbReference>
<dbReference type="InterPro" id="IPR017261">
    <property type="entry name" value="DNA_mismatch_repair_MutS/MSH"/>
</dbReference>
<feature type="domain" description="DNA mismatch repair proteins mutS family" evidence="12">
    <location>
        <begin position="708"/>
        <end position="724"/>
    </location>
</feature>
<evidence type="ECO:0000256" key="1">
    <source>
        <dbReference type="ARBA" id="ARBA00006271"/>
    </source>
</evidence>
<protein>
    <recommendedName>
        <fullName evidence="2 9">DNA mismatch repair protein MutS</fullName>
    </recommendedName>
</protein>
<dbReference type="CDD" id="cd03284">
    <property type="entry name" value="ABC_MutS1"/>
    <property type="match status" value="1"/>
</dbReference>
<dbReference type="SMART" id="SM00534">
    <property type="entry name" value="MUTSac"/>
    <property type="match status" value="1"/>
</dbReference>
<evidence type="ECO:0000256" key="5">
    <source>
        <dbReference type="ARBA" id="ARBA00022840"/>
    </source>
</evidence>
<sequence>MANKEKKEKEDTPLIKQYYKFKAACPEALLLMRVGDFYETYGEDAVTTSKVLGIVQTRKSNGDQGYIELAGFPHHSLPSYMPKLVRAGYKVAVCDQLEDPKLAKKLVRRGVTEIVTPGVVYSDQVLTQKENNYIAALCFSKDRGGIAFLDVSTGEFKVAEGDLDYLDLLIADFAPKELLVQKGFEKGVKERFTNPASNIYISTMEGWAFVFESGYRKLIKHFKTDSLKGFGVESLRLGVTAAGALLFYLESNRLEDTEYIPGRTLAQISTISRIDEGGFVWLDRFTVRNLELVEPAAPGGVTLLDVIDKTSSPMGARLLRSWLTMPSRDLAEISIRQDSVEALLNDRELSSELSQRIAAMGDLERILSRAASGRVSPREVMQLRRGIDQFLPLKVLLTEKTDKKGPLARMAKEIDDCPELKAELTRTLSKDPAAQIGKGEVIAQGVDAELDELRGIVTHGKDIIAGIQQREIERTGITSLRISYNNVFGYYLEVRNAHKDKVPPEWIRKQTLVSAERYITPELKEYEEKIGGAEEKIYAIESRIFNELITRIQAAIPAVQKDAALIARLDCLLSFAQAAADYGYCRPLVDEGEILKIEQGRHPVIERMMPAGEEYVANDLYLDSEKQQIIILTGPNMSGKSALLRQTALIAVMAQIGSFVPAKSAHISLFDKIFTRVGASDNISRGESTFMVEMLETAAILNNMTPRSLILLDEIGRGTSTFDGMSIAWAIVEYIHERGGGAKTLFATHYHELNELEENYKRVKNFHIAVKESDGKILFLRKLCEGGVAHSFGIHVARLAGVPPEVVLSAEKVLKKLEAGASGAGDSSIKGRVQSLRQKKRDRSAAQEEVQLSIFQLDDPLLVSIRDTLKAMDLNSMTPMDAFDTLRELQRKVGINK</sequence>
<dbReference type="GO" id="GO:0030983">
    <property type="term" value="F:mismatched DNA binding"/>
    <property type="evidence" value="ECO:0007669"/>
    <property type="project" value="InterPro"/>
</dbReference>
<evidence type="ECO:0000256" key="11">
    <source>
        <dbReference type="SAM" id="MobiDB-lite"/>
    </source>
</evidence>
<evidence type="ECO:0000259" key="12">
    <source>
        <dbReference type="PROSITE" id="PS00486"/>
    </source>
</evidence>
<dbReference type="PROSITE" id="PS00486">
    <property type="entry name" value="DNA_MISMATCH_REPAIR_2"/>
    <property type="match status" value="1"/>
</dbReference>
<dbReference type="HAMAP" id="MF_00096">
    <property type="entry name" value="MutS"/>
    <property type="match status" value="1"/>
</dbReference>
<evidence type="ECO:0000256" key="9">
    <source>
        <dbReference type="HAMAP-Rule" id="MF_00096"/>
    </source>
</evidence>
<comment type="function">
    <text evidence="8 9">This protein is involved in the repair of mismatches in DNA. It is possible that it carries out the mismatch recognition step. This protein has a weak ATPase activity.</text>
</comment>
<dbReference type="Pfam" id="PF05190">
    <property type="entry name" value="MutS_IV"/>
    <property type="match status" value="1"/>
</dbReference>
<dbReference type="AlphaFoldDB" id="A0A9D1E104"/>
<evidence type="ECO:0000256" key="7">
    <source>
        <dbReference type="ARBA" id="ARBA00023204"/>
    </source>
</evidence>
<gene>
    <name evidence="9 13" type="primary">mutS</name>
    <name evidence="13" type="ORF">IAC94_02935</name>
</gene>
<dbReference type="PANTHER" id="PTHR11361">
    <property type="entry name" value="DNA MISMATCH REPAIR PROTEIN MUTS FAMILY MEMBER"/>
    <property type="match status" value="1"/>
</dbReference>
<dbReference type="GO" id="GO:0006298">
    <property type="term" value="P:mismatch repair"/>
    <property type="evidence" value="ECO:0007669"/>
    <property type="project" value="UniProtKB-UniRule"/>
</dbReference>
<dbReference type="Pfam" id="PF00488">
    <property type="entry name" value="MutS_V"/>
    <property type="match status" value="1"/>
</dbReference>
<proteinExistence type="inferred from homology"/>
<keyword evidence="4 9" id="KW-0227">DNA damage</keyword>
<dbReference type="InterPro" id="IPR007860">
    <property type="entry name" value="DNA_mmatch_repair_MutS_con_dom"/>
</dbReference>
<dbReference type="Gene3D" id="1.10.1420.10">
    <property type="match status" value="2"/>
</dbReference>
<name>A0A9D1E104_9BACT</name>
<dbReference type="GO" id="GO:0005524">
    <property type="term" value="F:ATP binding"/>
    <property type="evidence" value="ECO:0007669"/>
    <property type="project" value="UniProtKB-UniRule"/>
</dbReference>
<dbReference type="Gene3D" id="3.30.420.110">
    <property type="entry name" value="MutS, connector domain"/>
    <property type="match status" value="1"/>
</dbReference>
<evidence type="ECO:0000256" key="3">
    <source>
        <dbReference type="ARBA" id="ARBA00022741"/>
    </source>
</evidence>
<dbReference type="InterPro" id="IPR027417">
    <property type="entry name" value="P-loop_NTPase"/>
</dbReference>
<dbReference type="InterPro" id="IPR045076">
    <property type="entry name" value="MutS"/>
</dbReference>
<evidence type="ECO:0000256" key="8">
    <source>
        <dbReference type="ARBA" id="ARBA00024647"/>
    </source>
</evidence>
<comment type="similarity">
    <text evidence="1 9 10">Belongs to the DNA mismatch repair MutS family.</text>
</comment>
<evidence type="ECO:0000256" key="2">
    <source>
        <dbReference type="ARBA" id="ARBA00021982"/>
    </source>
</evidence>
<organism evidence="13 14">
    <name type="scientific">Candidatus Coprenecus avistercoris</name>
    <dbReference type="NCBI Taxonomy" id="2840730"/>
    <lineage>
        <taxon>Bacteria</taxon>
        <taxon>Pseudomonadati</taxon>
        <taxon>Bacteroidota</taxon>
        <taxon>Bacteroidia</taxon>
        <taxon>Bacteroidales</taxon>
        <taxon>Rikenellaceae</taxon>
        <taxon>Rikenellaceae incertae sedis</taxon>
        <taxon>Candidatus Coprenecus</taxon>
    </lineage>
</organism>
<reference evidence="13" key="2">
    <citation type="journal article" date="2021" name="PeerJ">
        <title>Extensive microbial diversity within the chicken gut microbiome revealed by metagenomics and culture.</title>
        <authorList>
            <person name="Gilroy R."/>
            <person name="Ravi A."/>
            <person name="Getino M."/>
            <person name="Pursley I."/>
            <person name="Horton D.L."/>
            <person name="Alikhan N.F."/>
            <person name="Baker D."/>
            <person name="Gharbi K."/>
            <person name="Hall N."/>
            <person name="Watson M."/>
            <person name="Adriaenssens E.M."/>
            <person name="Foster-Nyarko E."/>
            <person name="Jarju S."/>
            <person name="Secka A."/>
            <person name="Antonio M."/>
            <person name="Oren A."/>
            <person name="Chaudhuri R.R."/>
            <person name="La Ragione R."/>
            <person name="Hildebrand F."/>
            <person name="Pallen M.J."/>
        </authorList>
    </citation>
    <scope>NUCLEOTIDE SEQUENCE</scope>
    <source>
        <strain evidence="13">ChiHjej13B12-12457</strain>
    </source>
</reference>
<evidence type="ECO:0000256" key="4">
    <source>
        <dbReference type="ARBA" id="ARBA00022763"/>
    </source>
</evidence>
<dbReference type="Pfam" id="PF01624">
    <property type="entry name" value="MutS_I"/>
    <property type="match status" value="1"/>
</dbReference>
<evidence type="ECO:0000256" key="10">
    <source>
        <dbReference type="RuleBase" id="RU003756"/>
    </source>
</evidence>
<dbReference type="InterPro" id="IPR036678">
    <property type="entry name" value="MutS_con_dom_sf"/>
</dbReference>
<reference evidence="13" key="1">
    <citation type="submission" date="2020-10" db="EMBL/GenBank/DDBJ databases">
        <authorList>
            <person name="Gilroy R."/>
        </authorList>
    </citation>
    <scope>NUCLEOTIDE SEQUENCE</scope>
    <source>
        <strain evidence="13">ChiHjej13B12-12457</strain>
    </source>
</reference>
<keyword evidence="7 9" id="KW-0234">DNA repair</keyword>
<dbReference type="SMART" id="SM00533">
    <property type="entry name" value="MUTSd"/>
    <property type="match status" value="1"/>
</dbReference>
<dbReference type="Pfam" id="PF05192">
    <property type="entry name" value="MutS_III"/>
    <property type="match status" value="1"/>
</dbReference>
<dbReference type="InterPro" id="IPR005748">
    <property type="entry name" value="DNA_mismatch_repair_MutS"/>
</dbReference>
<evidence type="ECO:0000313" key="14">
    <source>
        <dbReference type="Proteomes" id="UP000886744"/>
    </source>
</evidence>
<keyword evidence="6 9" id="KW-0238">DNA-binding</keyword>
<dbReference type="GO" id="GO:0003684">
    <property type="term" value="F:damaged DNA binding"/>
    <property type="evidence" value="ECO:0007669"/>
    <property type="project" value="UniProtKB-UniRule"/>
</dbReference>
<comment type="caution">
    <text evidence="13">The sequence shown here is derived from an EMBL/GenBank/DDBJ whole genome shotgun (WGS) entry which is preliminary data.</text>
</comment>
<dbReference type="Pfam" id="PF05188">
    <property type="entry name" value="MutS_II"/>
    <property type="match status" value="1"/>
</dbReference>
<dbReference type="SUPFAM" id="SSF48334">
    <property type="entry name" value="DNA repair protein MutS, domain III"/>
    <property type="match status" value="1"/>
</dbReference>